<comment type="caution">
    <text evidence="1">The sequence shown here is derived from an EMBL/GenBank/DDBJ whole genome shotgun (WGS) entry which is preliminary data.</text>
</comment>
<evidence type="ECO:0000313" key="2">
    <source>
        <dbReference type="Proteomes" id="UP000814033"/>
    </source>
</evidence>
<gene>
    <name evidence="1" type="ORF">FA95DRAFT_767192</name>
</gene>
<dbReference type="EMBL" id="MU276139">
    <property type="protein sequence ID" value="KAI0041188.1"/>
    <property type="molecule type" value="Genomic_DNA"/>
</dbReference>
<sequence length="98" mass="10485">MSRAVGNFVHRRRFPMASLRTIACLLTLATAMPAVLGAALSTPPTTSFDPSDPYGQCGGINWTGTTTCQDGWYCLYLDPERSFCLPDGVSIPEAPGQS</sequence>
<reference evidence="1" key="2">
    <citation type="journal article" date="2022" name="New Phytol.">
        <title>Evolutionary transition to the ectomycorrhizal habit in the genomes of a hyperdiverse lineage of mushroom-forming fungi.</title>
        <authorList>
            <person name="Looney B."/>
            <person name="Miyauchi S."/>
            <person name="Morin E."/>
            <person name="Drula E."/>
            <person name="Courty P.E."/>
            <person name="Kohler A."/>
            <person name="Kuo A."/>
            <person name="LaButti K."/>
            <person name="Pangilinan J."/>
            <person name="Lipzen A."/>
            <person name="Riley R."/>
            <person name="Andreopoulos W."/>
            <person name="He G."/>
            <person name="Johnson J."/>
            <person name="Nolan M."/>
            <person name="Tritt A."/>
            <person name="Barry K.W."/>
            <person name="Grigoriev I.V."/>
            <person name="Nagy L.G."/>
            <person name="Hibbett D."/>
            <person name="Henrissat B."/>
            <person name="Matheny P.B."/>
            <person name="Labbe J."/>
            <person name="Martin F.M."/>
        </authorList>
    </citation>
    <scope>NUCLEOTIDE SEQUENCE</scope>
    <source>
        <strain evidence="1">FP105234-sp</strain>
    </source>
</reference>
<evidence type="ECO:0000313" key="1">
    <source>
        <dbReference type="EMBL" id="KAI0041188.1"/>
    </source>
</evidence>
<keyword evidence="2" id="KW-1185">Reference proteome</keyword>
<name>A0ACB8RAZ3_9AGAM</name>
<dbReference type="Proteomes" id="UP000814033">
    <property type="component" value="Unassembled WGS sequence"/>
</dbReference>
<accession>A0ACB8RAZ3</accession>
<proteinExistence type="predicted"/>
<reference evidence="1" key="1">
    <citation type="submission" date="2021-02" db="EMBL/GenBank/DDBJ databases">
        <authorList>
            <consortium name="DOE Joint Genome Institute"/>
            <person name="Ahrendt S."/>
            <person name="Looney B.P."/>
            <person name="Miyauchi S."/>
            <person name="Morin E."/>
            <person name="Drula E."/>
            <person name="Courty P.E."/>
            <person name="Chicoki N."/>
            <person name="Fauchery L."/>
            <person name="Kohler A."/>
            <person name="Kuo A."/>
            <person name="Labutti K."/>
            <person name="Pangilinan J."/>
            <person name="Lipzen A."/>
            <person name="Riley R."/>
            <person name="Andreopoulos W."/>
            <person name="He G."/>
            <person name="Johnson J."/>
            <person name="Barry K.W."/>
            <person name="Grigoriev I.V."/>
            <person name="Nagy L."/>
            <person name="Hibbett D."/>
            <person name="Henrissat B."/>
            <person name="Matheny P.B."/>
            <person name="Labbe J."/>
            <person name="Martin F."/>
        </authorList>
    </citation>
    <scope>NUCLEOTIDE SEQUENCE</scope>
    <source>
        <strain evidence="1">FP105234-sp</strain>
    </source>
</reference>
<organism evidence="1 2">
    <name type="scientific">Auriscalpium vulgare</name>
    <dbReference type="NCBI Taxonomy" id="40419"/>
    <lineage>
        <taxon>Eukaryota</taxon>
        <taxon>Fungi</taxon>
        <taxon>Dikarya</taxon>
        <taxon>Basidiomycota</taxon>
        <taxon>Agaricomycotina</taxon>
        <taxon>Agaricomycetes</taxon>
        <taxon>Russulales</taxon>
        <taxon>Auriscalpiaceae</taxon>
        <taxon>Auriscalpium</taxon>
    </lineage>
</organism>
<protein>
    <submittedName>
        <fullName evidence="1">Carbohydrate-binding module family 1 protein</fullName>
    </submittedName>
</protein>